<keyword evidence="2" id="KW-1185">Reference proteome</keyword>
<accession>A0A179B456</accession>
<proteinExistence type="predicted"/>
<dbReference type="AlphaFoldDB" id="A0A179B456"/>
<dbReference type="InterPro" id="IPR022536">
    <property type="entry name" value="EspC"/>
</dbReference>
<sequence>MKDGMQVDPSALSGHAAKIAEISTSVGGSTSALTSTSLTGQAFGDLCSFLVSPFELAKKEADAVITASAAAIDVTVSDLRTTANSYETADSESTRGFRKLGEILGGTNV</sequence>
<protein>
    <recommendedName>
        <fullName evidence="3">ESX-1 secretion-associated protein</fullName>
    </recommendedName>
</protein>
<dbReference type="Proteomes" id="UP000078368">
    <property type="component" value="Unassembled WGS sequence"/>
</dbReference>
<evidence type="ECO:0008006" key="3">
    <source>
        <dbReference type="Google" id="ProtNLM"/>
    </source>
</evidence>
<evidence type="ECO:0000313" key="2">
    <source>
        <dbReference type="Proteomes" id="UP000078368"/>
    </source>
</evidence>
<name>A0A179B456_9ACTO</name>
<organism evidence="1 2">
    <name type="scientific">Peptidiphaga gingivicola</name>
    <dbReference type="NCBI Taxonomy" id="2741497"/>
    <lineage>
        <taxon>Bacteria</taxon>
        <taxon>Bacillati</taxon>
        <taxon>Actinomycetota</taxon>
        <taxon>Actinomycetes</taxon>
        <taxon>Actinomycetales</taxon>
        <taxon>Actinomycetaceae</taxon>
        <taxon>Peptidiphaga</taxon>
    </lineage>
</organism>
<dbReference type="GO" id="GO:0009306">
    <property type="term" value="P:protein secretion"/>
    <property type="evidence" value="ECO:0007669"/>
    <property type="project" value="InterPro"/>
</dbReference>
<dbReference type="STRING" id="1823756.A4H34_03150"/>
<dbReference type="Pfam" id="PF10824">
    <property type="entry name" value="T7SS_ESX_EspC"/>
    <property type="match status" value="1"/>
</dbReference>
<comment type="caution">
    <text evidence="1">The sequence shown here is derived from an EMBL/GenBank/DDBJ whole genome shotgun (WGS) entry which is preliminary data.</text>
</comment>
<dbReference type="EMBL" id="LVZK01000001">
    <property type="protein sequence ID" value="OAP86185.1"/>
    <property type="molecule type" value="Genomic_DNA"/>
</dbReference>
<reference evidence="1 2" key="1">
    <citation type="submission" date="2016-04" db="EMBL/GenBank/DDBJ databases">
        <title>Peptidophaga gingivicola gen. nov., sp. nov., isolated from human subgingival plaque.</title>
        <authorList>
            <person name="Beall C.J."/>
            <person name="Mokrzan E.M."/>
            <person name="Griffen A.L."/>
            <person name="Leys E.J."/>
        </authorList>
    </citation>
    <scope>NUCLEOTIDE SEQUENCE [LARGE SCALE GENOMIC DNA]</scope>
    <source>
        <strain evidence="1 2">BA112</strain>
    </source>
</reference>
<gene>
    <name evidence="1" type="ORF">A4H34_03150</name>
</gene>
<evidence type="ECO:0000313" key="1">
    <source>
        <dbReference type="EMBL" id="OAP86185.1"/>
    </source>
</evidence>